<comment type="caution">
    <text evidence="2">The sequence shown here is derived from an EMBL/GenBank/DDBJ whole genome shotgun (WGS) entry which is preliminary data.</text>
</comment>
<gene>
    <name evidence="2" type="ORF">EV203_12822</name>
</gene>
<evidence type="ECO:0000313" key="3">
    <source>
        <dbReference type="Proteomes" id="UP000294886"/>
    </source>
</evidence>
<sequence length="196" mass="23112">MKKNRLSDVLLWIIFLITLPFMLVYHAGVELGKKAVIIVLGFFAFFVGLFFITDAFLAVVGDWQTAIKNAAGYVSDIWHYTFIEWQDLPNKMNVVIGYIKTHPFVRNLLIMWLIGFLIQQFFGLLGRYSYSAYTYRVRRMSSNQQNKPPQEADPTDGFTKARFDAYFPEGWQERRQNFFNQVREAKEEIQKRLKKK</sequence>
<keyword evidence="1" id="KW-0812">Transmembrane</keyword>
<name>A0A4R2JDS2_9THEO</name>
<protein>
    <submittedName>
        <fullName evidence="2">Uncharacterized protein</fullName>
    </submittedName>
</protein>
<evidence type="ECO:0000313" key="2">
    <source>
        <dbReference type="EMBL" id="TCO57793.1"/>
    </source>
</evidence>
<feature type="transmembrane region" description="Helical" evidence="1">
    <location>
        <begin position="9"/>
        <end position="29"/>
    </location>
</feature>
<accession>A0A4R2JDS2</accession>
<dbReference type="AlphaFoldDB" id="A0A4R2JDS2"/>
<reference evidence="2 3" key="1">
    <citation type="submission" date="2019-03" db="EMBL/GenBank/DDBJ databases">
        <title>Genomic Encyclopedia of Type Strains, Phase IV (KMG-IV): sequencing the most valuable type-strain genomes for metagenomic binning, comparative biology and taxonomic classification.</title>
        <authorList>
            <person name="Goeker M."/>
        </authorList>
    </citation>
    <scope>NUCLEOTIDE SEQUENCE [LARGE SCALE GENOMIC DNA]</scope>
    <source>
        <strain evidence="2 3">DSM 13054</strain>
    </source>
</reference>
<dbReference type="EMBL" id="SLWU01000028">
    <property type="protein sequence ID" value="TCO57793.1"/>
    <property type="molecule type" value="Genomic_DNA"/>
</dbReference>
<keyword evidence="1" id="KW-1133">Transmembrane helix</keyword>
<feature type="transmembrane region" description="Helical" evidence="1">
    <location>
        <begin position="108"/>
        <end position="130"/>
    </location>
</feature>
<organism evidence="2 3">
    <name type="scientific">Caldanaerobacter subterraneus</name>
    <dbReference type="NCBI Taxonomy" id="911092"/>
    <lineage>
        <taxon>Bacteria</taxon>
        <taxon>Bacillati</taxon>
        <taxon>Bacillota</taxon>
        <taxon>Clostridia</taxon>
        <taxon>Thermoanaerobacterales</taxon>
        <taxon>Thermoanaerobacteraceae</taxon>
        <taxon>Caldanaerobacter</taxon>
    </lineage>
</organism>
<proteinExistence type="predicted"/>
<keyword evidence="1" id="KW-0472">Membrane</keyword>
<evidence type="ECO:0000256" key="1">
    <source>
        <dbReference type="SAM" id="Phobius"/>
    </source>
</evidence>
<dbReference type="Proteomes" id="UP000294886">
    <property type="component" value="Unassembled WGS sequence"/>
</dbReference>
<feature type="transmembrane region" description="Helical" evidence="1">
    <location>
        <begin position="35"/>
        <end position="60"/>
    </location>
</feature>
<dbReference type="RefSeq" id="WP_132040642.1">
    <property type="nucleotide sequence ID" value="NZ_SLWU01000028.1"/>
</dbReference>